<dbReference type="Gene3D" id="3.20.20.70">
    <property type="entry name" value="Aldolase class I"/>
    <property type="match status" value="1"/>
</dbReference>
<dbReference type="GO" id="GO:0006207">
    <property type="term" value="P:'de novo' pyrimidine nucleobase biosynthetic process"/>
    <property type="evidence" value="ECO:0007669"/>
    <property type="project" value="InterPro"/>
</dbReference>
<comment type="cofactor">
    <cofactor evidence="1">
        <name>FMN</name>
        <dbReference type="ChEBI" id="CHEBI:58210"/>
    </cofactor>
</comment>
<evidence type="ECO:0000256" key="6">
    <source>
        <dbReference type="ARBA" id="ARBA00023002"/>
    </source>
</evidence>
<evidence type="ECO:0000256" key="2">
    <source>
        <dbReference type="ARBA" id="ARBA00004725"/>
    </source>
</evidence>
<dbReference type="PANTHER" id="PTHR48109">
    <property type="entry name" value="DIHYDROOROTATE DEHYDROGENASE (QUINONE), MITOCHONDRIAL-RELATED"/>
    <property type="match status" value="1"/>
</dbReference>
<evidence type="ECO:0000256" key="4">
    <source>
        <dbReference type="ARBA" id="ARBA00022643"/>
    </source>
</evidence>
<dbReference type="AlphaFoldDB" id="A0A938BJ58"/>
<accession>A0A938BJ58</accession>
<evidence type="ECO:0000313" key="9">
    <source>
        <dbReference type="Proteomes" id="UP000703893"/>
    </source>
</evidence>
<evidence type="ECO:0000259" key="7">
    <source>
        <dbReference type="Pfam" id="PF01180"/>
    </source>
</evidence>
<dbReference type="GO" id="GO:0004152">
    <property type="term" value="F:dihydroorotate dehydrogenase activity"/>
    <property type="evidence" value="ECO:0007669"/>
    <property type="project" value="UniProtKB-ARBA"/>
</dbReference>
<comment type="caution">
    <text evidence="8">The sequence shown here is derived from an EMBL/GenBank/DDBJ whole genome shotgun (WGS) entry which is preliminary data.</text>
</comment>
<feature type="non-terminal residue" evidence="8">
    <location>
        <position position="1"/>
    </location>
</feature>
<evidence type="ECO:0000256" key="1">
    <source>
        <dbReference type="ARBA" id="ARBA00001917"/>
    </source>
</evidence>
<dbReference type="SUPFAM" id="SSF51395">
    <property type="entry name" value="FMN-linked oxidoreductases"/>
    <property type="match status" value="1"/>
</dbReference>
<dbReference type="InterPro" id="IPR005720">
    <property type="entry name" value="Dihydroorotate_DH_cat"/>
</dbReference>
<dbReference type="PANTHER" id="PTHR48109:SF1">
    <property type="entry name" value="DIHYDROOROTATE DEHYDROGENASE (FUMARATE)"/>
    <property type="match status" value="1"/>
</dbReference>
<dbReference type="GO" id="GO:0006221">
    <property type="term" value="P:pyrimidine nucleotide biosynthetic process"/>
    <property type="evidence" value="ECO:0007669"/>
    <property type="project" value="UniProtKB-KW"/>
</dbReference>
<keyword evidence="8" id="KW-0503">Monooxygenase</keyword>
<keyword evidence="4" id="KW-0288">FMN</keyword>
<evidence type="ECO:0000313" key="8">
    <source>
        <dbReference type="EMBL" id="MBM3275012.1"/>
    </source>
</evidence>
<feature type="domain" description="Dihydroorotate dehydrogenase catalytic" evidence="7">
    <location>
        <begin position="18"/>
        <end position="100"/>
    </location>
</feature>
<sequence length="122" mass="12872">VATNTLTAAHVRPVWEGSRLRADVLKGGLSGPAIKPVALRAVWEIRQVVKIPIVGVGGIASVEDVLEFLSVGAQAVQVGTANFYDPTLAARLPLELAQILADRGVTRLEDLAKGILALEQLT</sequence>
<evidence type="ECO:0000256" key="3">
    <source>
        <dbReference type="ARBA" id="ARBA00022630"/>
    </source>
</evidence>
<keyword evidence="5" id="KW-0665">Pyrimidine biosynthesis</keyword>
<dbReference type="InterPro" id="IPR013785">
    <property type="entry name" value="Aldolase_TIM"/>
</dbReference>
<proteinExistence type="predicted"/>
<reference evidence="8 9" key="1">
    <citation type="submission" date="2019-03" db="EMBL/GenBank/DDBJ databases">
        <title>Lake Tanganyika Metagenome-Assembled Genomes (MAGs).</title>
        <authorList>
            <person name="Tran P."/>
        </authorList>
    </citation>
    <scope>NUCLEOTIDE SEQUENCE [LARGE SCALE GENOMIC DNA]</scope>
    <source>
        <strain evidence="8">K_DeepCast_65m_m2_236</strain>
    </source>
</reference>
<protein>
    <submittedName>
        <fullName evidence="8">Nitronate monooxygenase</fullName>
    </submittedName>
</protein>
<dbReference type="GO" id="GO:0004497">
    <property type="term" value="F:monooxygenase activity"/>
    <property type="evidence" value="ECO:0007669"/>
    <property type="project" value="UniProtKB-KW"/>
</dbReference>
<dbReference type="GO" id="GO:0005737">
    <property type="term" value="C:cytoplasm"/>
    <property type="evidence" value="ECO:0007669"/>
    <property type="project" value="InterPro"/>
</dbReference>
<dbReference type="Pfam" id="PF01180">
    <property type="entry name" value="DHO_dh"/>
    <property type="match status" value="1"/>
</dbReference>
<keyword evidence="3" id="KW-0285">Flavoprotein</keyword>
<name>A0A938BJ58_9BACT</name>
<keyword evidence="6" id="KW-0560">Oxidoreductase</keyword>
<dbReference type="Proteomes" id="UP000703893">
    <property type="component" value="Unassembled WGS sequence"/>
</dbReference>
<evidence type="ECO:0000256" key="5">
    <source>
        <dbReference type="ARBA" id="ARBA00022975"/>
    </source>
</evidence>
<dbReference type="InterPro" id="IPR001295">
    <property type="entry name" value="Dihydroorotate_DH_CS"/>
</dbReference>
<comment type="pathway">
    <text evidence="2">Pyrimidine metabolism; UMP biosynthesis via de novo pathway.</text>
</comment>
<dbReference type="PROSITE" id="PS00912">
    <property type="entry name" value="DHODEHASE_2"/>
    <property type="match status" value="1"/>
</dbReference>
<gene>
    <name evidence="8" type="ORF">FJZ00_07655</name>
</gene>
<dbReference type="EMBL" id="VGJX01000410">
    <property type="protein sequence ID" value="MBM3275012.1"/>
    <property type="molecule type" value="Genomic_DNA"/>
</dbReference>
<dbReference type="InterPro" id="IPR050074">
    <property type="entry name" value="DHO_dehydrogenase"/>
</dbReference>
<organism evidence="8 9">
    <name type="scientific">Candidatus Tanganyikabacteria bacterium</name>
    <dbReference type="NCBI Taxonomy" id="2961651"/>
    <lineage>
        <taxon>Bacteria</taxon>
        <taxon>Bacillati</taxon>
        <taxon>Candidatus Sericytochromatia</taxon>
        <taxon>Candidatus Tanganyikabacteria</taxon>
    </lineage>
</organism>